<dbReference type="RefSeq" id="XP_007432279.1">
    <property type="nucleotide sequence ID" value="XM_007432217.3"/>
</dbReference>
<evidence type="ECO:0000256" key="4">
    <source>
        <dbReference type="ARBA" id="ARBA00043196"/>
    </source>
</evidence>
<evidence type="ECO:0000256" key="1">
    <source>
        <dbReference type="ARBA" id="ARBA00023054"/>
    </source>
</evidence>
<dbReference type="AlphaFoldDB" id="A0A9F2R0C1"/>
<organism evidence="7 8">
    <name type="scientific">Python bivittatus</name>
    <name type="common">Burmese python</name>
    <name type="synonym">Python molurus bivittatus</name>
    <dbReference type="NCBI Taxonomy" id="176946"/>
    <lineage>
        <taxon>Eukaryota</taxon>
        <taxon>Metazoa</taxon>
        <taxon>Chordata</taxon>
        <taxon>Craniata</taxon>
        <taxon>Vertebrata</taxon>
        <taxon>Euteleostomi</taxon>
        <taxon>Lepidosauria</taxon>
        <taxon>Squamata</taxon>
        <taxon>Bifurcata</taxon>
        <taxon>Unidentata</taxon>
        <taxon>Episquamata</taxon>
        <taxon>Toxicofera</taxon>
        <taxon>Serpentes</taxon>
        <taxon>Henophidia</taxon>
        <taxon>Pythonidae</taxon>
        <taxon>Python</taxon>
    </lineage>
</organism>
<evidence type="ECO:0000256" key="6">
    <source>
        <dbReference type="SAM" id="MobiDB-lite"/>
    </source>
</evidence>
<evidence type="ECO:0000313" key="8">
    <source>
        <dbReference type="RefSeq" id="XP_007432279.1"/>
    </source>
</evidence>
<keyword evidence="7" id="KW-1185">Reference proteome</keyword>
<keyword evidence="1 5" id="KW-0175">Coiled coil</keyword>
<protein>
    <recommendedName>
        <fullName evidence="2">BICD family-like cargo adapter 2</fullName>
    </recommendedName>
    <alternativeName>
        <fullName evidence="3">Bicaudal D-related protein 2</fullName>
    </alternativeName>
    <alternativeName>
        <fullName evidence="4">Coiled-coil domain-containing protein 64B</fullName>
    </alternativeName>
</protein>
<dbReference type="GeneID" id="103061752"/>
<accession>A0A9F2R0C1</accession>
<dbReference type="OrthoDB" id="9451547at2759"/>
<dbReference type="CTD" id="146439"/>
<dbReference type="PANTHER" id="PTHR32123">
    <property type="entry name" value="BICD FAMILY-LIKE CARGO ADAPTER"/>
    <property type="match status" value="1"/>
</dbReference>
<proteinExistence type="predicted"/>
<dbReference type="GO" id="GO:0047496">
    <property type="term" value="P:vesicle transport along microtubule"/>
    <property type="evidence" value="ECO:0007669"/>
    <property type="project" value="TreeGrafter"/>
</dbReference>
<dbReference type="Gene3D" id="1.20.5.4090">
    <property type="match status" value="1"/>
</dbReference>
<feature type="region of interest" description="Disordered" evidence="6">
    <location>
        <begin position="306"/>
        <end position="342"/>
    </location>
</feature>
<feature type="region of interest" description="Disordered" evidence="6">
    <location>
        <begin position="1"/>
        <end position="29"/>
    </location>
</feature>
<feature type="region of interest" description="Disordered" evidence="6">
    <location>
        <begin position="479"/>
        <end position="511"/>
    </location>
</feature>
<evidence type="ECO:0000256" key="2">
    <source>
        <dbReference type="ARBA" id="ARBA00040983"/>
    </source>
</evidence>
<dbReference type="Proteomes" id="UP000695026">
    <property type="component" value="Unplaced"/>
</dbReference>
<dbReference type="GO" id="GO:0055107">
    <property type="term" value="P:Golgi to secretory granule transport"/>
    <property type="evidence" value="ECO:0007669"/>
    <property type="project" value="TreeGrafter"/>
</dbReference>
<name>A0A9F2R0C1_PYTBI</name>
<evidence type="ECO:0000313" key="7">
    <source>
        <dbReference type="Proteomes" id="UP000695026"/>
    </source>
</evidence>
<evidence type="ECO:0000256" key="5">
    <source>
        <dbReference type="SAM" id="Coils"/>
    </source>
</evidence>
<feature type="compositionally biased region" description="Polar residues" evidence="6">
    <location>
        <begin position="322"/>
        <end position="331"/>
    </location>
</feature>
<dbReference type="InterPro" id="IPR051149">
    <property type="entry name" value="Spindly/BICDR_Dynein_Adapter"/>
</dbReference>
<dbReference type="KEGG" id="pbi:103061752"/>
<feature type="coiled-coil region" evidence="5">
    <location>
        <begin position="78"/>
        <end position="299"/>
    </location>
</feature>
<reference evidence="8" key="1">
    <citation type="submission" date="2025-08" db="UniProtKB">
        <authorList>
            <consortium name="RefSeq"/>
        </authorList>
    </citation>
    <scope>IDENTIFICATION</scope>
    <source>
        <tissue evidence="8">Liver</tissue>
    </source>
</reference>
<dbReference type="PANTHER" id="PTHR32123:SF11">
    <property type="entry name" value="BICD FAMILY-LIKE CARGO ADAPTER 2-RELATED"/>
    <property type="match status" value="1"/>
</dbReference>
<sequence length="520" mass="59635">MATTMASSRCPEEEALRSPFPLTPPPALGDEYYPFGGECQQPFVGDAAAAGDGDPEDTDLGVLLQRKEQDLLLAAELGKMLLERNEELERRYDELVKEHMEVKEHLEQEKHELRRHLESGRAEFETRAAELEADLVAARTQLGQQRLEQQDTSRESSQAVLDLSEQNQRLVEQLSQVTHLEQRLQEELTVLRAEHRTLTLCNTEHAARMQSLQAENRLLQERKQDMEKQIRQLREENESIQALVDTLHDNLFLLRKENCEKQLRFQQVEVEAEELRTANRRLQHQVKDLKEEIRLHDLDTSVTSIQSEIESSLDDAPGAPGQTKSIINGTSKAGPAPKKTSQRLEENVSEYTKTVSALSYQQQDLLGQKEMEIVKLQDQVTLQYVELSGLKSEIENQRRLYQESNRDKALKLAIADRDEAIIKKGEMELELAKISLERDSLSQQLLRVIRQKMALSQELEAWQDDIQYIIHQQLLQKQQEERHRLTPPPKTPTQGKGPELFRGGASIRSGTGFFSLFRKS</sequence>
<dbReference type="OMA" id="TIHQKVA"/>
<evidence type="ECO:0000256" key="3">
    <source>
        <dbReference type="ARBA" id="ARBA00041790"/>
    </source>
</evidence>
<feature type="coiled-coil region" evidence="5">
    <location>
        <begin position="387"/>
        <end position="444"/>
    </location>
</feature>
<gene>
    <name evidence="8" type="primary">BICDL2</name>
</gene>